<organism evidence="1 2">
    <name type="scientific">Protopolystoma xenopodis</name>
    <dbReference type="NCBI Taxonomy" id="117903"/>
    <lineage>
        <taxon>Eukaryota</taxon>
        <taxon>Metazoa</taxon>
        <taxon>Spiralia</taxon>
        <taxon>Lophotrochozoa</taxon>
        <taxon>Platyhelminthes</taxon>
        <taxon>Monogenea</taxon>
        <taxon>Polyopisthocotylea</taxon>
        <taxon>Polystomatidea</taxon>
        <taxon>Polystomatidae</taxon>
        <taxon>Protopolystoma</taxon>
    </lineage>
</organism>
<evidence type="ECO:0000313" key="2">
    <source>
        <dbReference type="Proteomes" id="UP000784294"/>
    </source>
</evidence>
<sequence>MLEAGLLVEEAVWRMACCAVCPDFLSPEPSPSTHVITSSEADSTTGGSFEISPALSMEQQAHIDRVFKNLASRLQLAGPSKRVTLPHGKKAREAIIKGGYCLFTFFSQCINYLHGNAPSFSFCFPRYILFRSLFLL</sequence>
<comment type="caution">
    <text evidence="1">The sequence shown here is derived from an EMBL/GenBank/DDBJ whole genome shotgun (WGS) entry which is preliminary data.</text>
</comment>
<dbReference type="Proteomes" id="UP000784294">
    <property type="component" value="Unassembled WGS sequence"/>
</dbReference>
<name>A0A3S5BJG4_9PLAT</name>
<keyword evidence="2" id="KW-1185">Reference proteome</keyword>
<accession>A0A3S5BJG4</accession>
<protein>
    <submittedName>
        <fullName evidence="1">Uncharacterized protein</fullName>
    </submittedName>
</protein>
<dbReference type="AlphaFoldDB" id="A0A3S5BJG4"/>
<dbReference type="EMBL" id="CAAALY010080896">
    <property type="protein sequence ID" value="VEL26528.1"/>
    <property type="molecule type" value="Genomic_DNA"/>
</dbReference>
<gene>
    <name evidence="1" type="ORF">PXEA_LOCUS19968</name>
</gene>
<reference evidence="1" key="1">
    <citation type="submission" date="2018-11" db="EMBL/GenBank/DDBJ databases">
        <authorList>
            <consortium name="Pathogen Informatics"/>
        </authorList>
    </citation>
    <scope>NUCLEOTIDE SEQUENCE</scope>
</reference>
<evidence type="ECO:0000313" key="1">
    <source>
        <dbReference type="EMBL" id="VEL26528.1"/>
    </source>
</evidence>
<proteinExistence type="predicted"/>